<sequence length="136" mass="15513">MNNSDFESAIDALERGDFDAAIRTFDRFSAAEWGSELYEWKQENALRVSEFIQQIVRVLPLNTEFDKVQALAENYVLALVDLPHSIDLAAEALVTFWNRNPSGDHEKLKEYLELLSQHPDAEHVVELSAQAIEIHS</sequence>
<proteinExistence type="predicted"/>
<dbReference type="GeneID" id="92745233"/>
<reference evidence="1 2" key="1">
    <citation type="submission" date="2021-01" db="EMBL/GenBank/DDBJ databases">
        <title>Complete genome sequences of Corynebacterium macginleyi strains isolated from infectious keratitis.</title>
        <authorList>
            <person name="Sagerfors S."/>
            <person name="Poehlein A."/>
            <person name="Soderquist B."/>
            <person name="Bruggemann H."/>
        </authorList>
    </citation>
    <scope>NUCLEOTIDE SEQUENCE [LARGE SCALE GENOMIC DNA]</scope>
    <source>
        <strain evidence="1 2">12T220</strain>
    </source>
</reference>
<evidence type="ECO:0000313" key="1">
    <source>
        <dbReference type="EMBL" id="MBM0242994.1"/>
    </source>
</evidence>
<evidence type="ECO:0008006" key="3">
    <source>
        <dbReference type="Google" id="ProtNLM"/>
    </source>
</evidence>
<name>A0ABS1Y3N3_9CORY</name>
<keyword evidence="2" id="KW-1185">Reference proteome</keyword>
<gene>
    <name evidence="1" type="ORF">GWO63_001500</name>
</gene>
<comment type="caution">
    <text evidence="1">The sequence shown here is derived from an EMBL/GenBank/DDBJ whole genome shotgun (WGS) entry which is preliminary data.</text>
</comment>
<dbReference type="EMBL" id="JAACBX020000001">
    <property type="protein sequence ID" value="MBM0242994.1"/>
    <property type="molecule type" value="Genomic_DNA"/>
</dbReference>
<protein>
    <recommendedName>
        <fullName evidence="3">Tetratricopeptide repeat protein</fullName>
    </recommendedName>
</protein>
<dbReference type="RefSeq" id="WP_121912020.1">
    <property type="nucleotide sequence ID" value="NZ_CP068291.1"/>
</dbReference>
<dbReference type="Proteomes" id="UP001518680">
    <property type="component" value="Unassembled WGS sequence"/>
</dbReference>
<accession>A0ABS1Y3N3</accession>
<evidence type="ECO:0000313" key="2">
    <source>
        <dbReference type="Proteomes" id="UP001518680"/>
    </source>
</evidence>
<organism evidence="1 2">
    <name type="scientific">Corynebacterium macginleyi</name>
    <dbReference type="NCBI Taxonomy" id="38290"/>
    <lineage>
        <taxon>Bacteria</taxon>
        <taxon>Bacillati</taxon>
        <taxon>Actinomycetota</taxon>
        <taxon>Actinomycetes</taxon>
        <taxon>Mycobacteriales</taxon>
        <taxon>Corynebacteriaceae</taxon>
        <taxon>Corynebacterium</taxon>
    </lineage>
</organism>